<dbReference type="EMBL" id="CAKLCB010000262">
    <property type="protein sequence ID" value="CAH0518291.1"/>
    <property type="molecule type" value="Genomic_DNA"/>
</dbReference>
<protein>
    <submittedName>
        <fullName evidence="2">Uncharacterized protein</fullName>
    </submittedName>
</protein>
<dbReference type="Proteomes" id="UP001158986">
    <property type="component" value="Unassembled WGS sequence"/>
</dbReference>
<gene>
    <name evidence="2" type="ORF">PBS001_LOCUS4864</name>
</gene>
<accession>A0ABN8D2D2</accession>
<reference evidence="2 3" key="1">
    <citation type="submission" date="2021-11" db="EMBL/GenBank/DDBJ databases">
        <authorList>
            <person name="Islam A."/>
            <person name="Islam S."/>
            <person name="Flora M.S."/>
            <person name="Rahman M."/>
            <person name="Ziaur R.M."/>
            <person name="Epstein J.H."/>
            <person name="Hassan M."/>
            <person name="Klassen M."/>
            <person name="Woodard K."/>
            <person name="Webb A."/>
            <person name="Webby R.J."/>
            <person name="El Zowalaty M.E."/>
        </authorList>
    </citation>
    <scope>NUCLEOTIDE SEQUENCE [LARGE SCALE GENOMIC DNA]</scope>
    <source>
        <strain evidence="2">Pbs1</strain>
    </source>
</reference>
<evidence type="ECO:0000313" key="3">
    <source>
        <dbReference type="Proteomes" id="UP001158986"/>
    </source>
</evidence>
<sequence length="360" mass="40512">MTDDSRMTGEAGANRTFRSIFGEKKIKQTHDQVLYLELEQSDSSASVTADSSAEVAMNEEEEDETMWNDDMVHVSGGDEEEEEGKKEDNNDFLGLQFARRKSMVEWADDDDEEDTWKEALQDRVNQLKLAFQHNDDSTSAQSKRQCEDETDRLRQTCRHKMRRTSSHACITGDNVVTSNRPNRLWSCQRKVAGEIAATMLSQNRRIRSTSIDFVARNIQLVEHHRKRSESLSGSESRTEPPSQCVSRKNPLDHSRSTLSKSSSSFCDIKTVSSTCATPSLSSSAAVLHLSDTEAIRRFVLEDVKTMSMERLVSDARRLHFLEDFYQSRQGLHVMPSVATSNSMVQPSLASSSSSSTMSTS</sequence>
<feature type="compositionally biased region" description="Low complexity" evidence="1">
    <location>
        <begin position="41"/>
        <end position="56"/>
    </location>
</feature>
<name>A0ABN8D2D2_9STRA</name>
<evidence type="ECO:0000313" key="2">
    <source>
        <dbReference type="EMBL" id="CAH0518291.1"/>
    </source>
</evidence>
<feature type="region of interest" description="Disordered" evidence="1">
    <location>
        <begin position="40"/>
        <end position="69"/>
    </location>
</feature>
<organism evidence="2 3">
    <name type="scientific">Peronospora belbahrii</name>
    <dbReference type="NCBI Taxonomy" id="622444"/>
    <lineage>
        <taxon>Eukaryota</taxon>
        <taxon>Sar</taxon>
        <taxon>Stramenopiles</taxon>
        <taxon>Oomycota</taxon>
        <taxon>Peronosporomycetes</taxon>
        <taxon>Peronosporales</taxon>
        <taxon>Peronosporaceae</taxon>
        <taxon>Peronospora</taxon>
    </lineage>
</organism>
<evidence type="ECO:0000256" key="1">
    <source>
        <dbReference type="SAM" id="MobiDB-lite"/>
    </source>
</evidence>
<keyword evidence="3" id="KW-1185">Reference proteome</keyword>
<comment type="caution">
    <text evidence="2">The sequence shown here is derived from an EMBL/GenBank/DDBJ whole genome shotgun (WGS) entry which is preliminary data.</text>
</comment>
<feature type="compositionally biased region" description="Polar residues" evidence="1">
    <location>
        <begin position="230"/>
        <end position="246"/>
    </location>
</feature>
<proteinExistence type="predicted"/>
<feature type="region of interest" description="Disordered" evidence="1">
    <location>
        <begin position="224"/>
        <end position="260"/>
    </location>
</feature>
<feature type="compositionally biased region" description="Acidic residues" evidence="1">
    <location>
        <begin position="57"/>
        <end position="67"/>
    </location>
</feature>